<gene>
    <name evidence="2" type="ORF">BURPS1710A_A0599</name>
</gene>
<evidence type="ECO:0000313" key="2">
    <source>
        <dbReference type="EMBL" id="EET05581.1"/>
    </source>
</evidence>
<dbReference type="Pfam" id="PF13663">
    <property type="entry name" value="DUF4148"/>
    <property type="match status" value="1"/>
</dbReference>
<reference evidence="2" key="1">
    <citation type="submission" date="2009-05" db="EMBL/GenBank/DDBJ databases">
        <authorList>
            <person name="Harkins D.M."/>
            <person name="DeShazer D."/>
            <person name="Woods D.E."/>
            <person name="Brinkac L.M."/>
            <person name="Brown K.A."/>
            <person name="Hung G.C."/>
            <person name="Tuanyok A."/>
            <person name="Zhang B."/>
            <person name="Nierman W.C."/>
        </authorList>
    </citation>
    <scope>NUCLEOTIDE SEQUENCE [LARGE SCALE GENOMIC DNA]</scope>
    <source>
        <strain evidence="2">1710a</strain>
    </source>
</reference>
<feature type="chain" id="PRO_5002388205" description="DUF4148 domain-containing protein" evidence="1">
    <location>
        <begin position="27"/>
        <end position="90"/>
    </location>
</feature>
<dbReference type="InterPro" id="IPR025421">
    <property type="entry name" value="DUF4148"/>
</dbReference>
<sequence length="90" mass="9596">MNTKTTIVWATAAALTALALSPAAFAQGKTRDEVRQELIRAQHEGVVPAGKNDYPPSAALVARNKELHAISVHGGKTDLALDQHDQTLAR</sequence>
<dbReference type="HOGENOM" id="CLU_159809_2_0_4"/>
<evidence type="ECO:0000256" key="1">
    <source>
        <dbReference type="SAM" id="SignalP"/>
    </source>
</evidence>
<dbReference type="Proteomes" id="UP000001812">
    <property type="component" value="Chromosome II"/>
</dbReference>
<proteinExistence type="predicted"/>
<keyword evidence="1" id="KW-0732">Signal</keyword>
<feature type="signal peptide" evidence="1">
    <location>
        <begin position="1"/>
        <end position="26"/>
    </location>
</feature>
<organism evidence="2">
    <name type="scientific">Burkholderia pseudomallei 1710a</name>
    <dbReference type="NCBI Taxonomy" id="320371"/>
    <lineage>
        <taxon>Bacteria</taxon>
        <taxon>Pseudomonadati</taxon>
        <taxon>Pseudomonadota</taxon>
        <taxon>Betaproteobacteria</taxon>
        <taxon>Burkholderiales</taxon>
        <taxon>Burkholderiaceae</taxon>
        <taxon>Burkholderia</taxon>
        <taxon>pseudomallei group</taxon>
    </lineage>
</organism>
<dbReference type="RefSeq" id="WP_004528289.1">
    <property type="nucleotide sequence ID" value="NZ_CM000833.1"/>
</dbReference>
<name>A0A0E1VZU9_BURPE</name>
<protein>
    <recommendedName>
        <fullName evidence="3">DUF4148 domain-containing protein</fullName>
    </recommendedName>
</protein>
<accession>A0A0E1VZU9</accession>
<dbReference type="EMBL" id="CM000833">
    <property type="protein sequence ID" value="EET05581.1"/>
    <property type="molecule type" value="Genomic_DNA"/>
</dbReference>
<dbReference type="AlphaFoldDB" id="A0A0E1VZU9"/>
<evidence type="ECO:0008006" key="3">
    <source>
        <dbReference type="Google" id="ProtNLM"/>
    </source>
</evidence>